<dbReference type="PANTHER" id="PTHR30290:SF9">
    <property type="entry name" value="OLIGOPEPTIDE-BINDING PROTEIN APPA"/>
    <property type="match status" value="1"/>
</dbReference>
<feature type="signal peptide" evidence="4">
    <location>
        <begin position="1"/>
        <end position="19"/>
    </location>
</feature>
<dbReference type="CDD" id="cd00995">
    <property type="entry name" value="PBP2_NikA_DppA_OppA_like"/>
    <property type="match status" value="1"/>
</dbReference>
<keyword evidence="2" id="KW-0813">Transport</keyword>
<dbReference type="PIRSF" id="PIRSF002741">
    <property type="entry name" value="MppA"/>
    <property type="match status" value="1"/>
</dbReference>
<dbReference type="InterPro" id="IPR030678">
    <property type="entry name" value="Peptide/Ni-bd"/>
</dbReference>
<evidence type="ECO:0000256" key="2">
    <source>
        <dbReference type="ARBA" id="ARBA00022448"/>
    </source>
</evidence>
<evidence type="ECO:0000256" key="3">
    <source>
        <dbReference type="ARBA" id="ARBA00022729"/>
    </source>
</evidence>
<dbReference type="GO" id="GO:1904680">
    <property type="term" value="F:peptide transmembrane transporter activity"/>
    <property type="evidence" value="ECO:0007669"/>
    <property type="project" value="TreeGrafter"/>
</dbReference>
<comment type="caution">
    <text evidence="6">The sequence shown here is derived from an EMBL/GenBank/DDBJ whole genome shotgun (WGS) entry which is preliminary data.</text>
</comment>
<dbReference type="EMBL" id="JAKFHA010000052">
    <property type="protein sequence ID" value="MCF2533579.1"/>
    <property type="molecule type" value="Genomic_DNA"/>
</dbReference>
<evidence type="ECO:0000256" key="1">
    <source>
        <dbReference type="ARBA" id="ARBA00005695"/>
    </source>
</evidence>
<evidence type="ECO:0000313" key="7">
    <source>
        <dbReference type="Proteomes" id="UP001165378"/>
    </source>
</evidence>
<feature type="chain" id="PRO_5041394827" evidence="4">
    <location>
        <begin position="20"/>
        <end position="518"/>
    </location>
</feature>
<protein>
    <submittedName>
        <fullName evidence="6">ABC transporter substrate-binding protein</fullName>
    </submittedName>
</protein>
<dbReference type="GO" id="GO:0042597">
    <property type="term" value="C:periplasmic space"/>
    <property type="evidence" value="ECO:0007669"/>
    <property type="project" value="UniProtKB-ARBA"/>
</dbReference>
<feature type="domain" description="Solute-binding protein family 5" evidence="5">
    <location>
        <begin position="84"/>
        <end position="428"/>
    </location>
</feature>
<evidence type="ECO:0000259" key="5">
    <source>
        <dbReference type="Pfam" id="PF00496"/>
    </source>
</evidence>
<accession>A0AA41U969</accession>
<dbReference type="InterPro" id="IPR000914">
    <property type="entry name" value="SBP_5_dom"/>
</dbReference>
<dbReference type="AlphaFoldDB" id="A0AA41U969"/>
<dbReference type="GO" id="GO:0043190">
    <property type="term" value="C:ATP-binding cassette (ABC) transporter complex"/>
    <property type="evidence" value="ECO:0007669"/>
    <property type="project" value="InterPro"/>
</dbReference>
<dbReference type="GO" id="GO:0015833">
    <property type="term" value="P:peptide transport"/>
    <property type="evidence" value="ECO:0007669"/>
    <property type="project" value="TreeGrafter"/>
</dbReference>
<dbReference type="InterPro" id="IPR039424">
    <property type="entry name" value="SBP_5"/>
</dbReference>
<organism evidence="6 7">
    <name type="scientific">Yinghuangia soli</name>
    <dbReference type="NCBI Taxonomy" id="2908204"/>
    <lineage>
        <taxon>Bacteria</taxon>
        <taxon>Bacillati</taxon>
        <taxon>Actinomycetota</taxon>
        <taxon>Actinomycetes</taxon>
        <taxon>Kitasatosporales</taxon>
        <taxon>Streptomycetaceae</taxon>
        <taxon>Yinghuangia</taxon>
    </lineage>
</organism>
<dbReference type="Pfam" id="PF00496">
    <property type="entry name" value="SBP_bac_5"/>
    <property type="match status" value="1"/>
</dbReference>
<dbReference type="PROSITE" id="PS51257">
    <property type="entry name" value="PROKAR_LIPOPROTEIN"/>
    <property type="match status" value="1"/>
</dbReference>
<dbReference type="Gene3D" id="3.40.190.10">
    <property type="entry name" value="Periplasmic binding protein-like II"/>
    <property type="match status" value="1"/>
</dbReference>
<dbReference type="Proteomes" id="UP001165378">
    <property type="component" value="Unassembled WGS sequence"/>
</dbReference>
<comment type="similarity">
    <text evidence="1">Belongs to the bacterial solute-binding protein 5 family.</text>
</comment>
<keyword evidence="7" id="KW-1185">Reference proteome</keyword>
<dbReference type="PANTHER" id="PTHR30290">
    <property type="entry name" value="PERIPLASMIC BINDING COMPONENT OF ABC TRANSPORTER"/>
    <property type="match status" value="1"/>
</dbReference>
<evidence type="ECO:0000313" key="6">
    <source>
        <dbReference type="EMBL" id="MCF2533579.1"/>
    </source>
</evidence>
<name>A0AA41U969_9ACTN</name>
<keyword evidence="3 4" id="KW-0732">Signal</keyword>
<proteinExistence type="inferred from homology"/>
<gene>
    <name evidence="6" type="ORF">LZ495_41060</name>
</gene>
<sequence length="518" mass="55033">MRGRRISALLAASTLVAVGACGSGGGRAPDAFGTPQPGGVLRLGIIADPPALDPFTASNFAIAWGNLLSAIYDPLVWSDPNTGTVQPHIAESLVSDATAKVWTLTLRPGVEFSDGAPFDAAAVKANWELHADPKTGSSYASGAVGLRLTVADPLHLAIELPSPNANFDRAVASGLNYIASPRALGDLAALRVDPVGAGPFVLAAREPGKSLTLRRNPRYWQPGRPLLDEIDARVQAPGTTVSTAIDAGDVDLGEITDPAVADAAKRMGLGTLGLNLNGGLMVVFNTRRPPFDDPAARQAVVDSLSAGEINERFHEGAGTPANGIFDSASSLANLQLRPRENDADQARQAFERLTAAGTRPLEFSFMTTGSTPGTLEPETLYMQQQVQRFAGVKMHAESVDVVTLTRRLITGDFDMALSALWMNDPEPSLFDFLRPGSPANITGYSDPQVTEAMTAARLSTRTDQRSEAYTKVQVQLNKDLPFWVYQEAVNTVVFGRKVTGIQVMGDGVVLFDRIGFRG</sequence>
<dbReference type="SUPFAM" id="SSF53850">
    <property type="entry name" value="Periplasmic binding protein-like II"/>
    <property type="match status" value="1"/>
</dbReference>
<evidence type="ECO:0000256" key="4">
    <source>
        <dbReference type="SAM" id="SignalP"/>
    </source>
</evidence>
<dbReference type="RefSeq" id="WP_235058348.1">
    <property type="nucleotide sequence ID" value="NZ_JAKFHA010000052.1"/>
</dbReference>
<dbReference type="Gene3D" id="3.10.105.10">
    <property type="entry name" value="Dipeptide-binding Protein, Domain 3"/>
    <property type="match status" value="1"/>
</dbReference>
<reference evidence="6" key="1">
    <citation type="submission" date="2022-01" db="EMBL/GenBank/DDBJ databases">
        <title>Genome-Based Taxonomic Classification of the Phylum Actinobacteria.</title>
        <authorList>
            <person name="Gao Y."/>
        </authorList>
    </citation>
    <scope>NUCLEOTIDE SEQUENCE</scope>
    <source>
        <strain evidence="6">KLBMP 8922</strain>
    </source>
</reference>